<dbReference type="EMBL" id="HBFN01034778">
    <property type="protein sequence ID" value="CAD8806506.1"/>
    <property type="molecule type" value="Transcribed_RNA"/>
</dbReference>
<sequence length="107" mass="12003">MVFQVKFMFADAVTTESEFPEGISVLEAKTTLLQNWPAEKDPVDGPSSLRIIYGGKVLDDAKKFEDYNIPAGQKVIMHLQPKPPQPKVQVVETPQKQVEQTRCCTIL</sequence>
<dbReference type="InterPro" id="IPR039540">
    <property type="entry name" value="UBL3-like_ubiquitin_dom"/>
</dbReference>
<evidence type="ECO:0000259" key="1">
    <source>
        <dbReference type="PROSITE" id="PS50053"/>
    </source>
</evidence>
<name>A0A7S0W9U4_9CRYP</name>
<dbReference type="InterPro" id="IPR029071">
    <property type="entry name" value="Ubiquitin-like_domsf"/>
</dbReference>
<proteinExistence type="predicted"/>
<dbReference type="PROSITE" id="PS50053">
    <property type="entry name" value="UBIQUITIN_2"/>
    <property type="match status" value="1"/>
</dbReference>
<dbReference type="Gene3D" id="3.10.20.90">
    <property type="entry name" value="Phosphatidylinositol 3-kinase Catalytic Subunit, Chain A, domain 1"/>
    <property type="match status" value="1"/>
</dbReference>
<organism evidence="2">
    <name type="scientific">Hemiselmis tepida</name>
    <dbReference type="NCBI Taxonomy" id="464990"/>
    <lineage>
        <taxon>Eukaryota</taxon>
        <taxon>Cryptophyceae</taxon>
        <taxon>Cryptomonadales</taxon>
        <taxon>Hemiselmidaceae</taxon>
        <taxon>Hemiselmis</taxon>
    </lineage>
</organism>
<dbReference type="InterPro" id="IPR040015">
    <property type="entry name" value="UBL3-like"/>
</dbReference>
<dbReference type="SUPFAM" id="SSF54236">
    <property type="entry name" value="Ubiquitin-like"/>
    <property type="match status" value="1"/>
</dbReference>
<dbReference type="AlphaFoldDB" id="A0A7S0W9U4"/>
<gene>
    <name evidence="2" type="ORF">HTEP1355_LOCUS20185</name>
</gene>
<feature type="domain" description="Ubiquitin-like" evidence="1">
    <location>
        <begin position="1"/>
        <end position="84"/>
    </location>
</feature>
<dbReference type="PANTHER" id="PTHR13169:SF0">
    <property type="entry name" value="UBIQUITIN-LIKE PROTEIN 3"/>
    <property type="match status" value="1"/>
</dbReference>
<accession>A0A7S0W9U4</accession>
<protein>
    <recommendedName>
        <fullName evidence="1">Ubiquitin-like domain-containing protein</fullName>
    </recommendedName>
</protein>
<dbReference type="Pfam" id="PF13881">
    <property type="entry name" value="Rad60-SLD_2"/>
    <property type="match status" value="1"/>
</dbReference>
<dbReference type="PANTHER" id="PTHR13169">
    <property type="entry name" value="UBIQUITIN-LIKE PROTEIN 3 HCG-1 PROTEIN"/>
    <property type="match status" value="1"/>
</dbReference>
<evidence type="ECO:0000313" key="2">
    <source>
        <dbReference type="EMBL" id="CAD8806506.1"/>
    </source>
</evidence>
<reference evidence="2" key="1">
    <citation type="submission" date="2021-01" db="EMBL/GenBank/DDBJ databases">
        <authorList>
            <person name="Corre E."/>
            <person name="Pelletier E."/>
            <person name="Niang G."/>
            <person name="Scheremetjew M."/>
            <person name="Finn R."/>
            <person name="Kale V."/>
            <person name="Holt S."/>
            <person name="Cochrane G."/>
            <person name="Meng A."/>
            <person name="Brown T."/>
            <person name="Cohen L."/>
        </authorList>
    </citation>
    <scope>NUCLEOTIDE SEQUENCE</scope>
    <source>
        <strain evidence="2">CCMP443</strain>
    </source>
</reference>
<dbReference type="InterPro" id="IPR000626">
    <property type="entry name" value="Ubiquitin-like_dom"/>
</dbReference>